<organism evidence="2 3">
    <name type="scientific">Aspergillus indologenus CBS 114.80</name>
    <dbReference type="NCBI Taxonomy" id="1450541"/>
    <lineage>
        <taxon>Eukaryota</taxon>
        <taxon>Fungi</taxon>
        <taxon>Dikarya</taxon>
        <taxon>Ascomycota</taxon>
        <taxon>Pezizomycotina</taxon>
        <taxon>Eurotiomycetes</taxon>
        <taxon>Eurotiomycetidae</taxon>
        <taxon>Eurotiales</taxon>
        <taxon>Aspergillaceae</taxon>
        <taxon>Aspergillus</taxon>
        <taxon>Aspergillus subgen. Circumdati</taxon>
    </lineage>
</organism>
<dbReference type="AlphaFoldDB" id="A0A2V5IVP1"/>
<evidence type="ECO:0000313" key="2">
    <source>
        <dbReference type="EMBL" id="PYI28147.1"/>
    </source>
</evidence>
<proteinExistence type="predicted"/>
<dbReference type="Proteomes" id="UP000248817">
    <property type="component" value="Unassembled WGS sequence"/>
</dbReference>
<sequence length="142" mass="15821">MSGVVLRDPPRSGDLDPNTKICQFYVYRSLIRGTILTGNGWALKLKFALQYYMSRQKEIQGRAELNLAETPEVAAASPLHTSFIKIQTPKRENTRSHAPPIPTKSIKHILSSHETQNKTPSTETMPTTQPLSPRPSTSTPSH</sequence>
<feature type="region of interest" description="Disordered" evidence="1">
    <location>
        <begin position="78"/>
        <end position="142"/>
    </location>
</feature>
<keyword evidence="3" id="KW-1185">Reference proteome</keyword>
<evidence type="ECO:0000313" key="3">
    <source>
        <dbReference type="Proteomes" id="UP000248817"/>
    </source>
</evidence>
<accession>A0A2V5IVP1</accession>
<reference evidence="2 3" key="1">
    <citation type="submission" date="2018-02" db="EMBL/GenBank/DDBJ databases">
        <title>The genomes of Aspergillus section Nigri reveals drivers in fungal speciation.</title>
        <authorList>
            <consortium name="DOE Joint Genome Institute"/>
            <person name="Vesth T.C."/>
            <person name="Nybo J."/>
            <person name="Theobald S."/>
            <person name="Brandl J."/>
            <person name="Frisvad J.C."/>
            <person name="Nielsen K.F."/>
            <person name="Lyhne E.K."/>
            <person name="Kogle M.E."/>
            <person name="Kuo A."/>
            <person name="Riley R."/>
            <person name="Clum A."/>
            <person name="Nolan M."/>
            <person name="Lipzen A."/>
            <person name="Salamov A."/>
            <person name="Henrissat B."/>
            <person name="Wiebenga A."/>
            <person name="De vries R.P."/>
            <person name="Grigoriev I.V."/>
            <person name="Mortensen U.H."/>
            <person name="Andersen M.R."/>
            <person name="Baker S.E."/>
        </authorList>
    </citation>
    <scope>NUCLEOTIDE SEQUENCE [LARGE SCALE GENOMIC DNA]</scope>
    <source>
        <strain evidence="2 3">CBS 114.80</strain>
    </source>
</reference>
<dbReference type="EMBL" id="KZ825554">
    <property type="protein sequence ID" value="PYI28147.1"/>
    <property type="molecule type" value="Genomic_DNA"/>
</dbReference>
<feature type="compositionally biased region" description="Low complexity" evidence="1">
    <location>
        <begin position="126"/>
        <end position="142"/>
    </location>
</feature>
<evidence type="ECO:0000256" key="1">
    <source>
        <dbReference type="SAM" id="MobiDB-lite"/>
    </source>
</evidence>
<gene>
    <name evidence="2" type="ORF">BP00DRAFT_271990</name>
</gene>
<protein>
    <submittedName>
        <fullName evidence="2">Uncharacterized protein</fullName>
    </submittedName>
</protein>
<feature type="compositionally biased region" description="Polar residues" evidence="1">
    <location>
        <begin position="112"/>
        <end position="125"/>
    </location>
</feature>
<name>A0A2V5IVP1_9EURO</name>